<accession>A0A2M8EIJ4</accession>
<feature type="active site" description="Charge relay system" evidence="7">
    <location>
        <position position="150"/>
    </location>
</feature>
<comment type="caution">
    <text evidence="9">The sequence shown here is derived from an EMBL/GenBank/DDBJ whole genome shotgun (WGS) entry which is preliminary data.</text>
</comment>
<dbReference type="Gene3D" id="3.90.1300.10">
    <property type="entry name" value="Amidase signature (AS) domain"/>
    <property type="match status" value="1"/>
</dbReference>
<feature type="domain" description="Amidase" evidence="8">
    <location>
        <begin position="24"/>
        <end position="453"/>
    </location>
</feature>
<feature type="active site" description="Acyl-ester intermediate" evidence="7">
    <location>
        <position position="174"/>
    </location>
</feature>
<dbReference type="GO" id="GO:0050567">
    <property type="term" value="F:glutaminyl-tRNA synthase (glutamine-hydrolyzing) activity"/>
    <property type="evidence" value="ECO:0007669"/>
    <property type="project" value="UniProtKB-UniRule"/>
</dbReference>
<protein>
    <recommendedName>
        <fullName evidence="7">Glutamyl-tRNA(Gln) amidotransferase subunit A</fullName>
        <shortName evidence="7">Glu-ADT subunit A</shortName>
        <ecNumber evidence="7">6.3.5.7</ecNumber>
    </recommendedName>
</protein>
<dbReference type="InterPro" id="IPR023631">
    <property type="entry name" value="Amidase_dom"/>
</dbReference>
<reference evidence="10" key="1">
    <citation type="submission" date="2017-09" db="EMBL/GenBank/DDBJ databases">
        <title>Depth-based differentiation of microbial function through sediment-hosted aquifers and enrichment of novel symbionts in the deep terrestrial subsurface.</title>
        <authorList>
            <person name="Probst A.J."/>
            <person name="Ladd B."/>
            <person name="Jarett J.K."/>
            <person name="Geller-Mcgrath D.E."/>
            <person name="Sieber C.M.K."/>
            <person name="Emerson J.B."/>
            <person name="Anantharaman K."/>
            <person name="Thomas B.C."/>
            <person name="Malmstrom R."/>
            <person name="Stieglmeier M."/>
            <person name="Klingl A."/>
            <person name="Woyke T."/>
            <person name="Ryan C.M."/>
            <person name="Banfield J.F."/>
        </authorList>
    </citation>
    <scope>NUCLEOTIDE SEQUENCE [LARGE SCALE GENOMIC DNA]</scope>
</reference>
<dbReference type="AlphaFoldDB" id="A0A2M8EIJ4"/>
<keyword evidence="2 7" id="KW-0436">Ligase</keyword>
<evidence type="ECO:0000256" key="3">
    <source>
        <dbReference type="ARBA" id="ARBA00022741"/>
    </source>
</evidence>
<name>A0A2M8EIJ4_UNCKA</name>
<dbReference type="GO" id="GO:0006412">
    <property type="term" value="P:translation"/>
    <property type="evidence" value="ECO:0007669"/>
    <property type="project" value="UniProtKB-UniRule"/>
</dbReference>
<comment type="similarity">
    <text evidence="1 7">Belongs to the amidase family. GatA subfamily.</text>
</comment>
<keyword evidence="4 7" id="KW-0067">ATP-binding</keyword>
<evidence type="ECO:0000313" key="9">
    <source>
        <dbReference type="EMBL" id="PJC22447.1"/>
    </source>
</evidence>
<dbReference type="GO" id="GO:0005524">
    <property type="term" value="F:ATP binding"/>
    <property type="evidence" value="ECO:0007669"/>
    <property type="project" value="UniProtKB-KW"/>
</dbReference>
<sequence>MEITELSLKQLRRGITRKEISAKEVVTAFLRRIDRLESKLNAFITVSAEEALREAKKFDQGKKRGKLGGVPIAIKDNIITKGLQTTAGSMILKGFIPPYNATVTQKLLGEGAIILGKTNMDEFAMGSSTERSAFGPTHNPFDLSRVPGGSSGGSAAAVAARLAPAALGSDTGGSVRQPAAFCGIVGLRPTYGTVSRYGLIAMASSLDQIGPMARDVGDTRLLFEAICGQDSFDATTVAVNFQARVKKPKVIGLPKEYFGPGLERGVRQKIDEVVSSLEEVGVKVASVSLPHTQYGIPAYYLIVPSEVSANLARYDGIRYGLSIRDKDLTSIYFKTRGRGFGPEVKRRIVLGTFALSSGYFEAYYLKAAKVRTLIVQDFAKAFKKVDLLLTPTAPTVAFKIGEKEDPLSMYLADIFTIPSSLAGIPALNVPVGFGGGLPVGVQLIGPRFTEPLLFGVGEMIEQLVKR</sequence>
<evidence type="ECO:0000313" key="10">
    <source>
        <dbReference type="Proteomes" id="UP000228781"/>
    </source>
</evidence>
<organism evidence="9 10">
    <name type="scientific">candidate division WWE3 bacterium CG_4_9_14_0_2_um_filter_48_10</name>
    <dbReference type="NCBI Taxonomy" id="1975078"/>
    <lineage>
        <taxon>Bacteria</taxon>
        <taxon>Katanobacteria</taxon>
    </lineage>
</organism>
<keyword evidence="9" id="KW-0808">Transferase</keyword>
<dbReference type="InterPro" id="IPR020556">
    <property type="entry name" value="Amidase_CS"/>
</dbReference>
<evidence type="ECO:0000256" key="2">
    <source>
        <dbReference type="ARBA" id="ARBA00022598"/>
    </source>
</evidence>
<evidence type="ECO:0000256" key="1">
    <source>
        <dbReference type="ARBA" id="ARBA00008069"/>
    </source>
</evidence>
<dbReference type="PANTHER" id="PTHR11895">
    <property type="entry name" value="TRANSAMIDASE"/>
    <property type="match status" value="1"/>
</dbReference>
<dbReference type="InterPro" id="IPR036928">
    <property type="entry name" value="AS_sf"/>
</dbReference>
<evidence type="ECO:0000256" key="5">
    <source>
        <dbReference type="ARBA" id="ARBA00022917"/>
    </source>
</evidence>
<evidence type="ECO:0000256" key="7">
    <source>
        <dbReference type="HAMAP-Rule" id="MF_00120"/>
    </source>
</evidence>
<dbReference type="Proteomes" id="UP000228781">
    <property type="component" value="Unassembled WGS sequence"/>
</dbReference>
<comment type="subunit">
    <text evidence="7">Heterotrimer of A, B and C subunits.</text>
</comment>
<dbReference type="EMBL" id="PFSK01000036">
    <property type="protein sequence ID" value="PJC22447.1"/>
    <property type="molecule type" value="Genomic_DNA"/>
</dbReference>
<evidence type="ECO:0000256" key="4">
    <source>
        <dbReference type="ARBA" id="ARBA00022840"/>
    </source>
</evidence>
<proteinExistence type="inferred from homology"/>
<dbReference type="InterPro" id="IPR000120">
    <property type="entry name" value="Amidase"/>
</dbReference>
<evidence type="ECO:0000259" key="8">
    <source>
        <dbReference type="Pfam" id="PF01425"/>
    </source>
</evidence>
<dbReference type="NCBIfam" id="TIGR00132">
    <property type="entry name" value="gatA"/>
    <property type="match status" value="1"/>
</dbReference>
<comment type="catalytic activity">
    <reaction evidence="6 7">
        <text>L-glutamyl-tRNA(Gln) + L-glutamine + ATP + H2O = L-glutaminyl-tRNA(Gln) + L-glutamate + ADP + phosphate + H(+)</text>
        <dbReference type="Rhea" id="RHEA:17521"/>
        <dbReference type="Rhea" id="RHEA-COMP:9681"/>
        <dbReference type="Rhea" id="RHEA-COMP:9684"/>
        <dbReference type="ChEBI" id="CHEBI:15377"/>
        <dbReference type="ChEBI" id="CHEBI:15378"/>
        <dbReference type="ChEBI" id="CHEBI:29985"/>
        <dbReference type="ChEBI" id="CHEBI:30616"/>
        <dbReference type="ChEBI" id="CHEBI:43474"/>
        <dbReference type="ChEBI" id="CHEBI:58359"/>
        <dbReference type="ChEBI" id="CHEBI:78520"/>
        <dbReference type="ChEBI" id="CHEBI:78521"/>
        <dbReference type="ChEBI" id="CHEBI:456216"/>
        <dbReference type="EC" id="6.3.5.7"/>
    </reaction>
</comment>
<dbReference type="PANTHER" id="PTHR11895:SF151">
    <property type="entry name" value="GLUTAMYL-TRNA(GLN) AMIDOTRANSFERASE SUBUNIT A"/>
    <property type="match status" value="1"/>
</dbReference>
<keyword evidence="5 7" id="KW-0648">Protein biosynthesis</keyword>
<dbReference type="GO" id="GO:0016740">
    <property type="term" value="F:transferase activity"/>
    <property type="evidence" value="ECO:0007669"/>
    <property type="project" value="UniProtKB-KW"/>
</dbReference>
<keyword evidence="3 7" id="KW-0547">Nucleotide-binding</keyword>
<dbReference type="HAMAP" id="MF_00120">
    <property type="entry name" value="GatA"/>
    <property type="match status" value="1"/>
</dbReference>
<evidence type="ECO:0000256" key="6">
    <source>
        <dbReference type="ARBA" id="ARBA00047407"/>
    </source>
</evidence>
<comment type="function">
    <text evidence="7">Allows the formation of correctly charged Gln-tRNA(Gln) through the transamidation of misacylated Glu-tRNA(Gln) in organisms which lack glutaminyl-tRNA synthetase. The reaction takes place in the presence of glutamine and ATP through an activated gamma-phospho-Glu-tRNA(Gln).</text>
</comment>
<gene>
    <name evidence="7 9" type="primary">gatA</name>
    <name evidence="9" type="ORF">CO059_02480</name>
</gene>
<dbReference type="Pfam" id="PF01425">
    <property type="entry name" value="Amidase"/>
    <property type="match status" value="1"/>
</dbReference>
<dbReference type="InterPro" id="IPR004412">
    <property type="entry name" value="GatA"/>
</dbReference>
<dbReference type="SUPFAM" id="SSF75304">
    <property type="entry name" value="Amidase signature (AS) enzymes"/>
    <property type="match status" value="1"/>
</dbReference>
<dbReference type="GO" id="GO:0030956">
    <property type="term" value="C:glutamyl-tRNA(Gln) amidotransferase complex"/>
    <property type="evidence" value="ECO:0007669"/>
    <property type="project" value="InterPro"/>
</dbReference>
<dbReference type="EC" id="6.3.5.7" evidence="7"/>
<dbReference type="PROSITE" id="PS00571">
    <property type="entry name" value="AMIDASES"/>
    <property type="match status" value="1"/>
</dbReference>
<feature type="active site" description="Charge relay system" evidence="7">
    <location>
        <position position="75"/>
    </location>
</feature>